<dbReference type="PATRIC" id="fig|1365250.3.peg.3078"/>
<proteinExistence type="predicted"/>
<organism evidence="2 3">
    <name type="scientific">Pseudoalteromonas luteoviolacea DSM 6061</name>
    <dbReference type="NCBI Taxonomy" id="1365250"/>
    <lineage>
        <taxon>Bacteria</taxon>
        <taxon>Pseudomonadati</taxon>
        <taxon>Pseudomonadota</taxon>
        <taxon>Gammaproteobacteria</taxon>
        <taxon>Alteromonadales</taxon>
        <taxon>Pseudoalteromonadaceae</taxon>
        <taxon>Pseudoalteromonas</taxon>
    </lineage>
</organism>
<accession>A0A166WB95</accession>
<name>A0A166WB95_9GAMM</name>
<evidence type="ECO:0008006" key="4">
    <source>
        <dbReference type="Google" id="ProtNLM"/>
    </source>
</evidence>
<gene>
    <name evidence="2" type="ORF">N475_17375</name>
</gene>
<protein>
    <recommendedName>
        <fullName evidence="4">Right handed beta helix domain-containing protein</fullName>
    </recommendedName>
</protein>
<dbReference type="AlphaFoldDB" id="A0A166WB95"/>
<sequence>MKPVKNIQLCMVATCIFSSASIAQVSVEQGENSSLQQQTKAQIDISVQCTDRPNALRRALNKIYNAKNVTFTISGECYGPIQINQDGISIVNDAGMSGSLRVRPNNADAESAILIKSSSAKLDNFNIDVPNDVVAVTAKANATVEINHITTNAKAHSKTPFYQFIVTDNSTAYLSNQSGNSVGVYNSSYTSFVEDCDQNTVEVYDTSAGYSKSENHFNSVQVAGNGYFLADDESHISTLKIWSKGAAEINNESTVGELQMGGQSLFAAYKNSAISGPYFLWGNVVFELEHSKAYNWKAVTKPNSIITGNNATVNGEFYPNWSWTGQDKKLP</sequence>
<evidence type="ECO:0000313" key="2">
    <source>
        <dbReference type="EMBL" id="KZN36697.1"/>
    </source>
</evidence>
<keyword evidence="3" id="KW-1185">Reference proteome</keyword>
<keyword evidence="1" id="KW-0732">Signal</keyword>
<feature type="signal peptide" evidence="1">
    <location>
        <begin position="1"/>
        <end position="23"/>
    </location>
</feature>
<dbReference type="Proteomes" id="UP000076643">
    <property type="component" value="Unassembled WGS sequence"/>
</dbReference>
<evidence type="ECO:0000313" key="3">
    <source>
        <dbReference type="Proteomes" id="UP000076643"/>
    </source>
</evidence>
<reference evidence="2 3" key="1">
    <citation type="submission" date="2013-07" db="EMBL/GenBank/DDBJ databases">
        <title>Comparative Genomic and Metabolomic Analysis of Twelve Strains of Pseudoalteromonas luteoviolacea.</title>
        <authorList>
            <person name="Vynne N.G."/>
            <person name="Mansson M."/>
            <person name="Gram L."/>
        </authorList>
    </citation>
    <scope>NUCLEOTIDE SEQUENCE [LARGE SCALE GENOMIC DNA]</scope>
    <source>
        <strain evidence="2 3">DSM 6061</strain>
    </source>
</reference>
<evidence type="ECO:0000256" key="1">
    <source>
        <dbReference type="SAM" id="SignalP"/>
    </source>
</evidence>
<feature type="chain" id="PRO_5007881711" description="Right handed beta helix domain-containing protein" evidence="1">
    <location>
        <begin position="24"/>
        <end position="331"/>
    </location>
</feature>
<comment type="caution">
    <text evidence="2">The sequence shown here is derived from an EMBL/GenBank/DDBJ whole genome shotgun (WGS) entry which is preliminary data.</text>
</comment>
<dbReference type="EMBL" id="AUYB01000106">
    <property type="protein sequence ID" value="KZN36697.1"/>
    <property type="molecule type" value="Genomic_DNA"/>
</dbReference>
<dbReference type="RefSeq" id="WP_063365495.1">
    <property type="nucleotide sequence ID" value="NZ_AQHB01000049.1"/>
</dbReference>